<dbReference type="AlphaFoldDB" id="A0A1H5W494"/>
<comment type="pathway">
    <text evidence="1">Amino-acid biosynthesis; L-leucine biosynthesis; L-leucine from 3-methyl-2-oxobutanoate: step 1/4.</text>
</comment>
<gene>
    <name evidence="11" type="ORF">SAMN04488130_10447</name>
</gene>
<dbReference type="FunFam" id="1.10.238.260:FF:000001">
    <property type="entry name" value="2-isopropylmalate synthase"/>
    <property type="match status" value="1"/>
</dbReference>
<keyword evidence="4" id="KW-0432">Leucine biosynthesis</keyword>
<proteinExistence type="inferred from homology"/>
<dbReference type="PROSITE" id="PS00816">
    <property type="entry name" value="AIPM_HOMOCIT_SYNTH_2"/>
    <property type="match status" value="1"/>
</dbReference>
<dbReference type="InterPro" id="IPR050073">
    <property type="entry name" value="2-IPM_HCS-like"/>
</dbReference>
<dbReference type="PROSITE" id="PS50991">
    <property type="entry name" value="PYR_CT"/>
    <property type="match status" value="1"/>
</dbReference>
<dbReference type="SUPFAM" id="SSF51569">
    <property type="entry name" value="Aldolase"/>
    <property type="match status" value="1"/>
</dbReference>
<evidence type="ECO:0000256" key="7">
    <source>
        <dbReference type="ARBA" id="ARBA00023211"/>
    </source>
</evidence>
<evidence type="ECO:0000313" key="12">
    <source>
        <dbReference type="Proteomes" id="UP000236737"/>
    </source>
</evidence>
<dbReference type="NCBIfam" id="NF002086">
    <property type="entry name" value="PRK00915.1-3"/>
    <property type="match status" value="1"/>
</dbReference>
<evidence type="ECO:0000256" key="8">
    <source>
        <dbReference type="ARBA" id="ARBA00023304"/>
    </source>
</evidence>
<dbReference type="OrthoDB" id="9804858at2"/>
<evidence type="ECO:0000256" key="9">
    <source>
        <dbReference type="RuleBase" id="RU003523"/>
    </source>
</evidence>
<keyword evidence="8" id="KW-0100">Branched-chain amino acid biosynthesis</keyword>
<evidence type="ECO:0000313" key="11">
    <source>
        <dbReference type="EMBL" id="SEF94240.1"/>
    </source>
</evidence>
<dbReference type="PANTHER" id="PTHR10277">
    <property type="entry name" value="HOMOCITRATE SYNTHASE-RELATED"/>
    <property type="match status" value="1"/>
</dbReference>
<dbReference type="InterPro" id="IPR013785">
    <property type="entry name" value="Aldolase_TIM"/>
</dbReference>
<dbReference type="EMBL" id="FNVP01000004">
    <property type="protein sequence ID" value="SEF94240.1"/>
    <property type="molecule type" value="Genomic_DNA"/>
</dbReference>
<dbReference type="Gene3D" id="1.10.238.260">
    <property type="match status" value="1"/>
</dbReference>
<dbReference type="Gene3D" id="3.20.20.70">
    <property type="entry name" value="Aldolase class I"/>
    <property type="match status" value="1"/>
</dbReference>
<dbReference type="PANTHER" id="PTHR10277:SF9">
    <property type="entry name" value="2-ISOPROPYLMALATE SYNTHASE 1, CHLOROPLASTIC-RELATED"/>
    <property type="match status" value="1"/>
</dbReference>
<evidence type="ECO:0000256" key="3">
    <source>
        <dbReference type="ARBA" id="ARBA00012973"/>
    </source>
</evidence>
<dbReference type="Proteomes" id="UP000236737">
    <property type="component" value="Unassembled WGS sequence"/>
</dbReference>
<dbReference type="PROSITE" id="PS00815">
    <property type="entry name" value="AIPM_HOMOCIT_SYNTH_1"/>
    <property type="match status" value="1"/>
</dbReference>
<dbReference type="EC" id="2.3.3.13" evidence="3"/>
<dbReference type="Pfam" id="PF22617">
    <property type="entry name" value="HCS_D2"/>
    <property type="match status" value="1"/>
</dbReference>
<evidence type="ECO:0000256" key="2">
    <source>
        <dbReference type="ARBA" id="ARBA00009396"/>
    </source>
</evidence>
<keyword evidence="7" id="KW-0464">Manganese</keyword>
<dbReference type="GO" id="GO:0003852">
    <property type="term" value="F:2-isopropylmalate synthase activity"/>
    <property type="evidence" value="ECO:0007669"/>
    <property type="project" value="UniProtKB-EC"/>
</dbReference>
<dbReference type="InterPro" id="IPR000891">
    <property type="entry name" value="PYR_CT"/>
</dbReference>
<sequence length="391" mass="42914">MNREKVQIFDTTLRDGEQVPGCKLDTKQKLVIANRLDEMGVDIIEAGFPVSSPGDFLSVTEISKIVKNATVCGLTRAVKNDIDVAAAALKYAKKPRIHTGIGTSNSHIIHKLNTTREDVIARAKFAVLHAKSYVEDVEFYAEDAGRTDNDFLAKVCEEAIKAGATVLNIPDTTGYCLPDEYGAKIKYLRENVKGIENVILSCHCHNDLGMATANSIAGAVNGARQIECTINGIGERAGNTALEEVVMIFKQHPYLNLYTDIDSKQLNEMSRLVSESMGMIVQPNKAIVGANAFAHSSGIHQDGVIKNRATYEIMDPLDVGVNESSIVLTARSGRAALAYRAKKVGYELTKVQLDIVYVEFLRFADIKKEVLDDDIHQIIEVCKIQSELIRS</sequence>
<dbReference type="Pfam" id="PF00682">
    <property type="entry name" value="HMGL-like"/>
    <property type="match status" value="1"/>
</dbReference>
<dbReference type="FunFam" id="3.20.20.70:FF:000010">
    <property type="entry name" value="2-isopropylmalate synthase"/>
    <property type="match status" value="1"/>
</dbReference>
<keyword evidence="6 9" id="KW-0808">Transferase</keyword>
<evidence type="ECO:0000256" key="4">
    <source>
        <dbReference type="ARBA" id="ARBA00022430"/>
    </source>
</evidence>
<dbReference type="GO" id="GO:0009098">
    <property type="term" value="P:L-leucine biosynthetic process"/>
    <property type="evidence" value="ECO:0007669"/>
    <property type="project" value="UniProtKB-KW"/>
</dbReference>
<comment type="similarity">
    <text evidence="2">Belongs to the alpha-IPM synthase/homocitrate synthase family. LeuA type 1 subfamily.</text>
</comment>
<feature type="domain" description="Pyruvate carboxyltransferase" evidence="10">
    <location>
        <begin position="6"/>
        <end position="267"/>
    </location>
</feature>
<keyword evidence="5" id="KW-0028">Amino-acid biosynthesis</keyword>
<keyword evidence="12" id="KW-1185">Reference proteome</keyword>
<organism evidence="11 12">
    <name type="scientific">Flavobacterium urumqiense</name>
    <dbReference type="NCBI Taxonomy" id="935224"/>
    <lineage>
        <taxon>Bacteria</taxon>
        <taxon>Pseudomonadati</taxon>
        <taxon>Bacteroidota</taxon>
        <taxon>Flavobacteriia</taxon>
        <taxon>Flavobacteriales</taxon>
        <taxon>Flavobacteriaceae</taxon>
        <taxon>Flavobacterium</taxon>
    </lineage>
</organism>
<protein>
    <recommendedName>
        <fullName evidence="3">2-isopropylmalate synthase</fullName>
        <ecNumber evidence="3">2.3.3.13</ecNumber>
    </recommendedName>
</protein>
<accession>A0A1H5W494</accession>
<dbReference type="CDD" id="cd07940">
    <property type="entry name" value="DRE_TIM_IPMS"/>
    <property type="match status" value="1"/>
</dbReference>
<name>A0A1H5W494_9FLAO</name>
<evidence type="ECO:0000256" key="1">
    <source>
        <dbReference type="ARBA" id="ARBA00004689"/>
    </source>
</evidence>
<evidence type="ECO:0000259" key="10">
    <source>
        <dbReference type="PROSITE" id="PS50991"/>
    </source>
</evidence>
<evidence type="ECO:0000256" key="5">
    <source>
        <dbReference type="ARBA" id="ARBA00022605"/>
    </source>
</evidence>
<dbReference type="InterPro" id="IPR002034">
    <property type="entry name" value="AIPM/Hcit_synth_CS"/>
</dbReference>
<evidence type="ECO:0000256" key="6">
    <source>
        <dbReference type="ARBA" id="ARBA00022679"/>
    </source>
</evidence>
<dbReference type="InterPro" id="IPR054691">
    <property type="entry name" value="LeuA/HCS_post-cat"/>
</dbReference>
<reference evidence="12" key="1">
    <citation type="submission" date="2016-10" db="EMBL/GenBank/DDBJ databases">
        <authorList>
            <person name="Varghese N."/>
            <person name="Submissions S."/>
        </authorList>
    </citation>
    <scope>NUCLEOTIDE SEQUENCE [LARGE SCALE GENOMIC DNA]</scope>
    <source>
        <strain evidence="12">CGMCC 1.9230</strain>
    </source>
</reference>
<dbReference type="RefSeq" id="WP_103999570.1">
    <property type="nucleotide sequence ID" value="NZ_FNVP01000004.1"/>
</dbReference>